<dbReference type="Proteomes" id="UP000682416">
    <property type="component" value="Chromosome"/>
</dbReference>
<evidence type="ECO:0000313" key="2">
    <source>
        <dbReference type="EMBL" id="QVJ01277.1"/>
    </source>
</evidence>
<sequence length="163" mass="16710">MSGEGGGTLAPTGWRVPTLLALLGALAGLLVANSVSGLPLMPWSAIPTLVLLALAEGFTAGRTARRVRRAPGTEPMEPLSAARLLALAKASALFASLAAGYFAGTALSVTGRLELPSHREVFLIALGTAFAAGLLLAAALYLEHACRVPEDEDEDRNDPPGLA</sequence>
<feature type="transmembrane region" description="Helical" evidence="1">
    <location>
        <begin position="40"/>
        <end position="60"/>
    </location>
</feature>
<dbReference type="KEGG" id="nec:KGD82_24530"/>
<gene>
    <name evidence="2" type="ORF">KGD82_24530</name>
</gene>
<dbReference type="InterPro" id="IPR021517">
    <property type="entry name" value="DUF3180"/>
</dbReference>
<keyword evidence="1" id="KW-0472">Membrane</keyword>
<name>A0A975L9N8_9ACTN</name>
<dbReference type="Pfam" id="PF11377">
    <property type="entry name" value="DUF3180"/>
    <property type="match status" value="1"/>
</dbReference>
<feature type="transmembrane region" description="Helical" evidence="1">
    <location>
        <begin position="12"/>
        <end position="34"/>
    </location>
</feature>
<organism evidence="2 3">
    <name type="scientific">Nocardiopsis eucommiae</name>
    <dbReference type="NCBI Taxonomy" id="2831970"/>
    <lineage>
        <taxon>Bacteria</taxon>
        <taxon>Bacillati</taxon>
        <taxon>Actinomycetota</taxon>
        <taxon>Actinomycetes</taxon>
        <taxon>Streptosporangiales</taxon>
        <taxon>Nocardiopsidaceae</taxon>
        <taxon>Nocardiopsis</taxon>
    </lineage>
</organism>
<feature type="transmembrane region" description="Helical" evidence="1">
    <location>
        <begin position="122"/>
        <end position="142"/>
    </location>
</feature>
<dbReference type="AlphaFoldDB" id="A0A975L9N8"/>
<keyword evidence="1" id="KW-0812">Transmembrane</keyword>
<protein>
    <submittedName>
        <fullName evidence="2">DUF3180 domain-containing protein</fullName>
    </submittedName>
</protein>
<reference evidence="2" key="1">
    <citation type="submission" date="2021-05" db="EMBL/GenBank/DDBJ databases">
        <authorList>
            <person name="Kaiqin L."/>
            <person name="Jian G."/>
        </authorList>
    </citation>
    <scope>NUCLEOTIDE SEQUENCE</scope>
    <source>
        <strain evidence="2">HDS5</strain>
    </source>
</reference>
<feature type="transmembrane region" description="Helical" evidence="1">
    <location>
        <begin position="81"/>
        <end position="102"/>
    </location>
</feature>
<proteinExistence type="predicted"/>
<evidence type="ECO:0000313" key="3">
    <source>
        <dbReference type="Proteomes" id="UP000682416"/>
    </source>
</evidence>
<keyword evidence="1" id="KW-1133">Transmembrane helix</keyword>
<accession>A0A975L9N8</accession>
<dbReference type="EMBL" id="CP074402">
    <property type="protein sequence ID" value="QVJ01277.1"/>
    <property type="molecule type" value="Genomic_DNA"/>
</dbReference>
<dbReference type="RefSeq" id="WP_378738762.1">
    <property type="nucleotide sequence ID" value="NZ_CBDRIY010000005.1"/>
</dbReference>
<evidence type="ECO:0000256" key="1">
    <source>
        <dbReference type="SAM" id="Phobius"/>
    </source>
</evidence>
<keyword evidence="3" id="KW-1185">Reference proteome</keyword>